<keyword evidence="2" id="KW-1185">Reference proteome</keyword>
<sequence>MRQGQYEQQLEIFAQASSILNSRSPGEFLCYMRFNQLSQLESFWRDYQSGALRKYLTQALLDTSTPSFFQDERSVSEVSSSSANRTAQTSVPDWLSTELSEECPFDEHPFNVLAESLKEIRLQISRPSGTGFAVPQQMGPQVVPPGQPVQLPFAEQLNPERLSLHLYISQREYENGRFLLMRNLRDTPSMSRLISASSYLPALMPQMLDPSSTQINKTSSSTT</sequence>
<gene>
    <name evidence="1" type="primary">DEDD2_1</name>
    <name evidence="1" type="ORF">Ciccas_007820</name>
</gene>
<organism evidence="1 2">
    <name type="scientific">Cichlidogyrus casuarinus</name>
    <dbReference type="NCBI Taxonomy" id="1844966"/>
    <lineage>
        <taxon>Eukaryota</taxon>
        <taxon>Metazoa</taxon>
        <taxon>Spiralia</taxon>
        <taxon>Lophotrochozoa</taxon>
        <taxon>Platyhelminthes</taxon>
        <taxon>Monogenea</taxon>
        <taxon>Monopisthocotylea</taxon>
        <taxon>Dactylogyridea</taxon>
        <taxon>Ancyrocephalidae</taxon>
        <taxon>Cichlidogyrus</taxon>
    </lineage>
</organism>
<evidence type="ECO:0000313" key="1">
    <source>
        <dbReference type="EMBL" id="KAL3313572.1"/>
    </source>
</evidence>
<dbReference type="EMBL" id="JBJKFK010001265">
    <property type="protein sequence ID" value="KAL3313572.1"/>
    <property type="molecule type" value="Genomic_DNA"/>
</dbReference>
<dbReference type="AlphaFoldDB" id="A0ABD2Q356"/>
<name>A0ABD2Q356_9PLAT</name>
<protein>
    <submittedName>
        <fullName evidence="1">Death effector domain containing 2</fullName>
    </submittedName>
</protein>
<evidence type="ECO:0000313" key="2">
    <source>
        <dbReference type="Proteomes" id="UP001626550"/>
    </source>
</evidence>
<proteinExistence type="predicted"/>
<accession>A0ABD2Q356</accession>
<comment type="caution">
    <text evidence="1">The sequence shown here is derived from an EMBL/GenBank/DDBJ whole genome shotgun (WGS) entry which is preliminary data.</text>
</comment>
<dbReference type="Proteomes" id="UP001626550">
    <property type="component" value="Unassembled WGS sequence"/>
</dbReference>
<reference evidence="1 2" key="1">
    <citation type="submission" date="2024-11" db="EMBL/GenBank/DDBJ databases">
        <title>Adaptive evolution of stress response genes in parasites aligns with host niche diversity.</title>
        <authorList>
            <person name="Hahn C."/>
            <person name="Resl P."/>
        </authorList>
    </citation>
    <scope>NUCLEOTIDE SEQUENCE [LARGE SCALE GENOMIC DNA]</scope>
    <source>
        <strain evidence="1">EGGRZ-B1_66</strain>
        <tissue evidence="1">Body</tissue>
    </source>
</reference>